<dbReference type="Proteomes" id="UP000199144">
    <property type="component" value="Unassembled WGS sequence"/>
</dbReference>
<keyword evidence="3" id="KW-0032">Aminotransferase</keyword>
<proteinExistence type="inferred from homology"/>
<dbReference type="OrthoDB" id="9799304at2"/>
<dbReference type="STRING" id="254406.SAMN04488042_1011069"/>
<dbReference type="InterPro" id="IPR015422">
    <property type="entry name" value="PyrdxlP-dep_Trfase_small"/>
</dbReference>
<dbReference type="InterPro" id="IPR004838">
    <property type="entry name" value="NHTrfase_class1_PyrdxlP-BS"/>
</dbReference>
<dbReference type="InterPro" id="IPR015424">
    <property type="entry name" value="PyrdxlP-dep_Trfase"/>
</dbReference>
<evidence type="ECO:0000259" key="4">
    <source>
        <dbReference type="Pfam" id="PF00155"/>
    </source>
</evidence>
<dbReference type="EMBL" id="FOTQ01000001">
    <property type="protein sequence ID" value="SFL67158.1"/>
    <property type="molecule type" value="Genomic_DNA"/>
</dbReference>
<dbReference type="InterPro" id="IPR004839">
    <property type="entry name" value="Aminotransferase_I/II_large"/>
</dbReference>
<evidence type="ECO:0000256" key="1">
    <source>
        <dbReference type="ARBA" id="ARBA00001933"/>
    </source>
</evidence>
<reference evidence="5 6" key="1">
    <citation type="submission" date="2016-10" db="EMBL/GenBank/DDBJ databases">
        <authorList>
            <person name="de Groot N.N."/>
        </authorList>
    </citation>
    <scope>NUCLEOTIDE SEQUENCE [LARGE SCALE GENOMIC DNA]</scope>
    <source>
        <strain evidence="5 6">DSM 15283</strain>
    </source>
</reference>
<dbReference type="SUPFAM" id="SSF53383">
    <property type="entry name" value="PLP-dependent transferases"/>
    <property type="match status" value="1"/>
</dbReference>
<dbReference type="Gene3D" id="3.90.1150.10">
    <property type="entry name" value="Aspartate Aminotransferase, domain 1"/>
    <property type="match status" value="1"/>
</dbReference>
<dbReference type="AlphaFoldDB" id="A0A1I4JKP9"/>
<dbReference type="PANTHER" id="PTHR42885:SF1">
    <property type="entry name" value="THREONINE-PHOSPHATE DECARBOXYLASE"/>
    <property type="match status" value="1"/>
</dbReference>
<dbReference type="GO" id="GO:0030170">
    <property type="term" value="F:pyridoxal phosphate binding"/>
    <property type="evidence" value="ECO:0007669"/>
    <property type="project" value="InterPro"/>
</dbReference>
<keyword evidence="3" id="KW-0808">Transferase</keyword>
<organism evidence="5 6">
    <name type="scientific">Shimia aestuarii</name>
    <dbReference type="NCBI Taxonomy" id="254406"/>
    <lineage>
        <taxon>Bacteria</taxon>
        <taxon>Pseudomonadati</taxon>
        <taxon>Pseudomonadota</taxon>
        <taxon>Alphaproteobacteria</taxon>
        <taxon>Rhodobacterales</taxon>
        <taxon>Roseobacteraceae</taxon>
    </lineage>
</organism>
<comment type="cofactor">
    <cofactor evidence="1 3">
        <name>pyridoxal 5'-phosphate</name>
        <dbReference type="ChEBI" id="CHEBI:597326"/>
    </cofactor>
</comment>
<dbReference type="PANTHER" id="PTHR42885">
    <property type="entry name" value="HISTIDINOL-PHOSPHATE AMINOTRANSFERASE-RELATED"/>
    <property type="match status" value="1"/>
</dbReference>
<dbReference type="Pfam" id="PF00155">
    <property type="entry name" value="Aminotran_1_2"/>
    <property type="match status" value="1"/>
</dbReference>
<dbReference type="EC" id="2.6.1.-" evidence="3"/>
<protein>
    <recommendedName>
        <fullName evidence="3">Aminotransferase</fullName>
        <ecNumber evidence="3">2.6.1.-</ecNumber>
    </recommendedName>
</protein>
<evidence type="ECO:0000313" key="6">
    <source>
        <dbReference type="Proteomes" id="UP000199144"/>
    </source>
</evidence>
<accession>A0A1I4JKP9</accession>
<evidence type="ECO:0000256" key="2">
    <source>
        <dbReference type="ARBA" id="ARBA00022898"/>
    </source>
</evidence>
<evidence type="ECO:0000313" key="5">
    <source>
        <dbReference type="EMBL" id="SFL67158.1"/>
    </source>
</evidence>
<feature type="domain" description="Aminotransferase class I/classII large" evidence="4">
    <location>
        <begin position="139"/>
        <end position="307"/>
    </location>
</feature>
<gene>
    <name evidence="5" type="ORF">SAMN04488042_1011069</name>
</gene>
<evidence type="ECO:0000256" key="3">
    <source>
        <dbReference type="RuleBase" id="RU000481"/>
    </source>
</evidence>
<keyword evidence="2" id="KW-0663">Pyridoxal phosphate</keyword>
<dbReference type="Gene3D" id="3.40.640.10">
    <property type="entry name" value="Type I PLP-dependent aspartate aminotransferase-like (Major domain)"/>
    <property type="match status" value="1"/>
</dbReference>
<dbReference type="InterPro" id="IPR015421">
    <property type="entry name" value="PyrdxlP-dep_Trfase_major"/>
</dbReference>
<dbReference type="PROSITE" id="PS00105">
    <property type="entry name" value="AA_TRANSFER_CLASS_1"/>
    <property type="match status" value="1"/>
</dbReference>
<dbReference type="GO" id="GO:0008483">
    <property type="term" value="F:transaminase activity"/>
    <property type="evidence" value="ECO:0007669"/>
    <property type="project" value="UniProtKB-KW"/>
</dbReference>
<comment type="similarity">
    <text evidence="3">Belongs to the class-I pyridoxal-phosphate-dependent aminotransferase family.</text>
</comment>
<dbReference type="RefSeq" id="WP_093091544.1">
    <property type="nucleotide sequence ID" value="NZ_FOTQ01000001.1"/>
</dbReference>
<keyword evidence="6" id="KW-1185">Reference proteome</keyword>
<sequence length="320" mass="33929">MTVPTQKKPFDTPRDHGGGLDAAMAQWGGARADWLDLSTGINPVAYPIPPIPMSAWMELPDRAAQAALIAAARKFWNLPEAAAVLAAPGASALIARIPALATSGTVDIPAPTYNEHAAAFRAQGWQIGTTAPDARVLVHPNNPTGRLWSTADLTAPLTIIDESFCDICPSDSLIAEAAKPGRIVLKSFGKFWGLAGMRLGFAIGDPALIARLNDLSGPWAVSGPALVTGTAALQDAGWAEATRNRLSEDASRLDTLLTGAGAQLAGGTPLFRLYDVDDAVAWQNKLARAHVWSRIFPYSKTFLRLGLPAPDRWAQLEDAL</sequence>
<name>A0A1I4JKP9_9RHOB</name>